<dbReference type="PROSITE" id="PS51186">
    <property type="entry name" value="GNAT"/>
    <property type="match status" value="1"/>
</dbReference>
<dbReference type="Gene3D" id="3.40.630.30">
    <property type="match status" value="1"/>
</dbReference>
<proteinExistence type="predicted"/>
<keyword evidence="3" id="KW-1185">Reference proteome</keyword>
<dbReference type="InterPro" id="IPR016181">
    <property type="entry name" value="Acyl_CoA_acyltransferase"/>
</dbReference>
<evidence type="ECO:0000313" key="2">
    <source>
        <dbReference type="EMBL" id="SFN51961.1"/>
    </source>
</evidence>
<gene>
    <name evidence="2" type="ORF">SAMN05216289_12751</name>
</gene>
<evidence type="ECO:0000259" key="1">
    <source>
        <dbReference type="PROSITE" id="PS51186"/>
    </source>
</evidence>
<reference evidence="2 3" key="1">
    <citation type="submission" date="2016-10" db="EMBL/GenBank/DDBJ databases">
        <authorList>
            <person name="de Groot N.N."/>
        </authorList>
    </citation>
    <scope>NUCLEOTIDE SEQUENCE [LARGE SCALE GENOMIC DNA]</scope>
    <source>
        <strain evidence="2 3">CGMCC 1.7659</strain>
    </source>
</reference>
<dbReference type="Proteomes" id="UP000198575">
    <property type="component" value="Unassembled WGS sequence"/>
</dbReference>
<dbReference type="InterPro" id="IPR000182">
    <property type="entry name" value="GNAT_dom"/>
</dbReference>
<dbReference type="CDD" id="cd04301">
    <property type="entry name" value="NAT_SF"/>
    <property type="match status" value="1"/>
</dbReference>
<dbReference type="Pfam" id="PF13302">
    <property type="entry name" value="Acetyltransf_3"/>
    <property type="match status" value="1"/>
</dbReference>
<dbReference type="PANTHER" id="PTHR43441:SF11">
    <property type="entry name" value="RIBOSOMAL-PROTEIN-SERINE ACETYLTRANSFERASE"/>
    <property type="match status" value="1"/>
</dbReference>
<feature type="domain" description="N-acetyltransferase" evidence="1">
    <location>
        <begin position="15"/>
        <end position="181"/>
    </location>
</feature>
<organism evidence="2 3">
    <name type="scientific">Dokdonella immobilis</name>
    <dbReference type="NCBI Taxonomy" id="578942"/>
    <lineage>
        <taxon>Bacteria</taxon>
        <taxon>Pseudomonadati</taxon>
        <taxon>Pseudomonadota</taxon>
        <taxon>Gammaproteobacteria</taxon>
        <taxon>Lysobacterales</taxon>
        <taxon>Rhodanobacteraceae</taxon>
        <taxon>Dokdonella</taxon>
    </lineage>
</organism>
<protein>
    <submittedName>
        <fullName evidence="2">Protein N-acetyltransferase, RimJ/RimL family</fullName>
    </submittedName>
</protein>
<evidence type="ECO:0000313" key="3">
    <source>
        <dbReference type="Proteomes" id="UP000198575"/>
    </source>
</evidence>
<accession>A0A1I4ZNW8</accession>
<dbReference type="PANTHER" id="PTHR43441">
    <property type="entry name" value="RIBOSOMAL-PROTEIN-SERINE ACETYLTRANSFERASE"/>
    <property type="match status" value="1"/>
</dbReference>
<dbReference type="AlphaFoldDB" id="A0A1I4ZNW8"/>
<dbReference type="GO" id="GO:0008999">
    <property type="term" value="F:protein-N-terminal-alanine acetyltransferase activity"/>
    <property type="evidence" value="ECO:0007669"/>
    <property type="project" value="TreeGrafter"/>
</dbReference>
<dbReference type="STRING" id="578942.SAMN05216289_12751"/>
<dbReference type="GO" id="GO:0005737">
    <property type="term" value="C:cytoplasm"/>
    <property type="evidence" value="ECO:0007669"/>
    <property type="project" value="TreeGrafter"/>
</dbReference>
<name>A0A1I4ZNW8_9GAMM</name>
<dbReference type="OrthoDB" id="9801656at2"/>
<dbReference type="InterPro" id="IPR051908">
    <property type="entry name" value="Ribosomal_N-acetyltransferase"/>
</dbReference>
<dbReference type="SUPFAM" id="SSF55729">
    <property type="entry name" value="Acyl-CoA N-acyltransferases (Nat)"/>
    <property type="match status" value="1"/>
</dbReference>
<keyword evidence="2" id="KW-0808">Transferase</keyword>
<dbReference type="EMBL" id="FOVF01000027">
    <property type="protein sequence ID" value="SFN51961.1"/>
    <property type="molecule type" value="Genomic_DNA"/>
</dbReference>
<dbReference type="RefSeq" id="WP_092409629.1">
    <property type="nucleotide sequence ID" value="NZ_FOVF01000027.1"/>
</dbReference>
<sequence length="186" mass="21353">MLAPQSLPTLPTPRLRLRQLHAGDVADLFAIFSDPAVMRYWSHAPFRTREQAEWYLRDIDAGRTNGTHYQWGIATRENNRVIGTTTLLALNSKHRRAEIGYAVRSSEWRRGYGREALIALIAHAFGALELRRLEADIDPRNIASCRLVETLGFRLEGELRERWQVEGELQHSAIYGLLAREFSHGY</sequence>
<dbReference type="GO" id="GO:1990189">
    <property type="term" value="F:protein N-terminal-serine acetyltransferase activity"/>
    <property type="evidence" value="ECO:0007669"/>
    <property type="project" value="TreeGrafter"/>
</dbReference>